<dbReference type="AlphaFoldDB" id="A0AAV3UWB0"/>
<sequence>MVFGVFIHISGIKNPQHSMLCSGLIAKTNWFTQLVSYFLHGF</sequence>
<name>A0AAV3UWB0_9ALTE</name>
<gene>
    <name evidence="1" type="ORF">GCHA_1539</name>
</gene>
<evidence type="ECO:0000313" key="2">
    <source>
        <dbReference type="Proteomes" id="UP000006320"/>
    </source>
</evidence>
<reference evidence="1 2" key="1">
    <citation type="journal article" date="2017" name="Antonie Van Leeuwenhoek">
        <title>Rhizobium rhizosphaerae sp. nov., a novel species isolated from rice rhizosphere.</title>
        <authorList>
            <person name="Zhao J.J."/>
            <person name="Zhang J."/>
            <person name="Zhang R.J."/>
            <person name="Zhang C.W."/>
            <person name="Yin H.Q."/>
            <person name="Zhang X.X."/>
        </authorList>
    </citation>
    <scope>NUCLEOTIDE SEQUENCE [LARGE SCALE GENOMIC DNA]</scope>
    <source>
        <strain evidence="1 2">S18K6</strain>
    </source>
</reference>
<proteinExistence type="predicted"/>
<comment type="caution">
    <text evidence="1">The sequence shown here is derived from an EMBL/GenBank/DDBJ whole genome shotgun (WGS) entry which is preliminary data.</text>
</comment>
<evidence type="ECO:0000313" key="1">
    <source>
        <dbReference type="EMBL" id="GAC09493.1"/>
    </source>
</evidence>
<dbReference type="Proteomes" id="UP000006320">
    <property type="component" value="Unassembled WGS sequence"/>
</dbReference>
<protein>
    <submittedName>
        <fullName evidence="1">Uncharacterized protein</fullName>
    </submittedName>
</protein>
<organism evidence="1 2">
    <name type="scientific">Paraglaciecola chathamensis S18K6</name>
    <dbReference type="NCBI Taxonomy" id="1127672"/>
    <lineage>
        <taxon>Bacteria</taxon>
        <taxon>Pseudomonadati</taxon>
        <taxon>Pseudomonadota</taxon>
        <taxon>Gammaproteobacteria</taxon>
        <taxon>Alteromonadales</taxon>
        <taxon>Alteromonadaceae</taxon>
        <taxon>Paraglaciecola</taxon>
    </lineage>
</organism>
<accession>A0AAV3UWB0</accession>
<dbReference type="EMBL" id="BAEM01000022">
    <property type="protein sequence ID" value="GAC09493.1"/>
    <property type="molecule type" value="Genomic_DNA"/>
</dbReference>